<name>A0A261EXF7_9BIFI</name>
<comment type="caution">
    <text evidence="7">The sequence shown here is derived from an EMBL/GenBank/DDBJ whole genome shotgun (WGS) entry which is preliminary data.</text>
</comment>
<keyword evidence="8" id="KW-1185">Reference proteome</keyword>
<dbReference type="OrthoDB" id="3268959at2"/>
<comment type="subcellular location">
    <subcellularLocation>
        <location evidence="1">Membrane</location>
        <topology evidence="1">Multi-pass membrane protein</topology>
    </subcellularLocation>
</comment>
<feature type="transmembrane region" description="Helical" evidence="5">
    <location>
        <begin position="21"/>
        <end position="42"/>
    </location>
</feature>
<dbReference type="GO" id="GO:0140359">
    <property type="term" value="F:ABC-type transporter activity"/>
    <property type="evidence" value="ECO:0007669"/>
    <property type="project" value="InterPro"/>
</dbReference>
<evidence type="ECO:0000256" key="5">
    <source>
        <dbReference type="SAM" id="Phobius"/>
    </source>
</evidence>
<accession>A0A261EXF7</accession>
<reference evidence="7 8" key="1">
    <citation type="journal article" date="2017" name="BMC Genomics">
        <title>Comparative genomic and phylogenomic analyses of the Bifidobacteriaceae family.</title>
        <authorList>
            <person name="Lugli G.A."/>
            <person name="Milani C."/>
            <person name="Turroni F."/>
            <person name="Duranti S."/>
            <person name="Mancabelli L."/>
            <person name="Mangifesta M."/>
            <person name="Ferrario C."/>
            <person name="Modesto M."/>
            <person name="Mattarelli P."/>
            <person name="Jiri K."/>
            <person name="van Sinderen D."/>
            <person name="Ventura M."/>
        </authorList>
    </citation>
    <scope>NUCLEOTIDE SEQUENCE [LARGE SCALE GENOMIC DNA]</scope>
    <source>
        <strain evidence="7 8">DSM 24742</strain>
    </source>
</reference>
<feature type="transmembrane region" description="Helical" evidence="5">
    <location>
        <begin position="265"/>
        <end position="287"/>
    </location>
</feature>
<dbReference type="GO" id="GO:0016020">
    <property type="term" value="C:membrane"/>
    <property type="evidence" value="ECO:0007669"/>
    <property type="project" value="UniProtKB-SubCell"/>
</dbReference>
<feature type="domain" description="ABC-2 type transporter transmembrane" evidence="6">
    <location>
        <begin position="21"/>
        <end position="374"/>
    </location>
</feature>
<organism evidence="7 8">
    <name type="scientific">Pseudoscardovia radai</name>
    <dbReference type="NCBI Taxonomy" id="987066"/>
    <lineage>
        <taxon>Bacteria</taxon>
        <taxon>Bacillati</taxon>
        <taxon>Actinomycetota</taxon>
        <taxon>Actinomycetes</taxon>
        <taxon>Bifidobacteriales</taxon>
        <taxon>Bifidobacteriaceae</taxon>
        <taxon>Pseudoscardovia</taxon>
    </lineage>
</organism>
<evidence type="ECO:0000313" key="8">
    <source>
        <dbReference type="Proteomes" id="UP000216725"/>
    </source>
</evidence>
<keyword evidence="2 5" id="KW-0812">Transmembrane</keyword>
<keyword evidence="4 5" id="KW-0472">Membrane</keyword>
<dbReference type="InterPro" id="IPR013525">
    <property type="entry name" value="ABC2_TM"/>
</dbReference>
<feature type="transmembrane region" description="Helical" evidence="5">
    <location>
        <begin position="299"/>
        <end position="319"/>
    </location>
</feature>
<evidence type="ECO:0000256" key="1">
    <source>
        <dbReference type="ARBA" id="ARBA00004141"/>
    </source>
</evidence>
<feature type="transmembrane region" description="Helical" evidence="5">
    <location>
        <begin position="352"/>
        <end position="374"/>
    </location>
</feature>
<dbReference type="Proteomes" id="UP000216725">
    <property type="component" value="Unassembled WGS sequence"/>
</dbReference>
<gene>
    <name evidence="7" type="ORF">PSRA_1162</name>
</gene>
<dbReference type="Pfam" id="PF12698">
    <property type="entry name" value="ABC2_membrane_3"/>
    <property type="match status" value="1"/>
</dbReference>
<sequence>MTGMGTVFRFEYTQQVRKKPFVITTVLLAIAAVIAALCPALFASSLESSGDAQTVAGGVYYADASLAGTLPFEDDHVYSSEGALRDAVTDGTESVGFVVSDPTHITTYYNNYTAGVAKDSSLVRSMLQQIYVTSRLAASGVSPEEYEALLSTPVEENRQILGRDTTTQYAMAIVYLVLVYMVVLFYGQTVAAAVAREKDSKTMELLITSTRPSNLILGKVAGLTCAALTQLAVVLAAFLATFAGARPHYPQAVQDMLATVLDTSMLGVYLINFVLALMLYMVLYAALGSLVSRVEDVSTATAPVIALVVIAYFLAFYATNGTTSALLDVGSWIPFFSVFVMPIRFSVGTASWALVLGSTAVTLAFTVALAWMSVRIYRWGTLRYGSRVGLVTAVRKAFAKE</sequence>
<feature type="transmembrane region" description="Helical" evidence="5">
    <location>
        <begin position="216"/>
        <end position="245"/>
    </location>
</feature>
<dbReference type="PANTHER" id="PTHR43471">
    <property type="entry name" value="ABC TRANSPORTER PERMEASE"/>
    <property type="match status" value="1"/>
</dbReference>
<protein>
    <submittedName>
        <fullName evidence="7">ABC-2 family transporter protein</fullName>
    </submittedName>
</protein>
<keyword evidence="3 5" id="KW-1133">Transmembrane helix</keyword>
<evidence type="ECO:0000313" key="7">
    <source>
        <dbReference type="EMBL" id="OZG51527.1"/>
    </source>
</evidence>
<evidence type="ECO:0000256" key="3">
    <source>
        <dbReference type="ARBA" id="ARBA00022989"/>
    </source>
</evidence>
<proteinExistence type="predicted"/>
<evidence type="ECO:0000256" key="4">
    <source>
        <dbReference type="ARBA" id="ARBA00023136"/>
    </source>
</evidence>
<dbReference type="EMBL" id="MWWR01000008">
    <property type="protein sequence ID" value="OZG51527.1"/>
    <property type="molecule type" value="Genomic_DNA"/>
</dbReference>
<dbReference type="AlphaFoldDB" id="A0A261EXF7"/>
<evidence type="ECO:0000256" key="2">
    <source>
        <dbReference type="ARBA" id="ARBA00022692"/>
    </source>
</evidence>
<dbReference type="PANTHER" id="PTHR43471:SF3">
    <property type="entry name" value="ABC TRANSPORTER PERMEASE PROTEIN NATB"/>
    <property type="match status" value="1"/>
</dbReference>
<dbReference type="RefSeq" id="WP_094660969.1">
    <property type="nucleotide sequence ID" value="NZ_MWWR01000008.1"/>
</dbReference>
<evidence type="ECO:0000259" key="6">
    <source>
        <dbReference type="Pfam" id="PF12698"/>
    </source>
</evidence>
<feature type="transmembrane region" description="Helical" evidence="5">
    <location>
        <begin position="172"/>
        <end position="195"/>
    </location>
</feature>